<organism evidence="2">
    <name type="scientific">Lepeophtheirus salmonis</name>
    <name type="common">Salmon louse</name>
    <name type="synonym">Caligus salmonis</name>
    <dbReference type="NCBI Taxonomy" id="72036"/>
    <lineage>
        <taxon>Eukaryota</taxon>
        <taxon>Metazoa</taxon>
        <taxon>Ecdysozoa</taxon>
        <taxon>Arthropoda</taxon>
        <taxon>Crustacea</taxon>
        <taxon>Multicrustacea</taxon>
        <taxon>Hexanauplia</taxon>
        <taxon>Copepoda</taxon>
        <taxon>Siphonostomatoida</taxon>
        <taxon>Caligidae</taxon>
        <taxon>Lepeophtheirus</taxon>
    </lineage>
</organism>
<dbReference type="AlphaFoldDB" id="A0A0K2UN29"/>
<evidence type="ECO:0000313" key="2">
    <source>
        <dbReference type="EMBL" id="CDW39663.1"/>
    </source>
</evidence>
<keyword evidence="1" id="KW-1133">Transmembrane helix</keyword>
<proteinExistence type="predicted"/>
<protein>
    <submittedName>
        <fullName evidence="2">Uncharacterized protein</fullName>
    </submittedName>
</protein>
<accession>A0A0K2UN29</accession>
<name>A0A0K2UN29_LEPSM</name>
<sequence length="181" mass="21110">MYSQVYIDIKKYIPTKDPWVNIFISIHFFIFQHSGLFLHIFYPSFLRPTHESNPSNQPSILISRIKREIISPEARSYNTRDLIELQKETNSLLLLIYKRLEHETTAESRAVLPAPPPLPSTTTTMTISPRILQMRETMRPNVIHMQINIPAQIFAGLFFRMINEYILSVRPPSTLKKPGIF</sequence>
<evidence type="ECO:0000256" key="1">
    <source>
        <dbReference type="SAM" id="Phobius"/>
    </source>
</evidence>
<reference evidence="2" key="1">
    <citation type="submission" date="2014-05" db="EMBL/GenBank/DDBJ databases">
        <authorList>
            <person name="Chronopoulou M."/>
        </authorList>
    </citation>
    <scope>NUCLEOTIDE SEQUENCE</scope>
    <source>
        <tissue evidence="2">Whole organism</tissue>
    </source>
</reference>
<feature type="transmembrane region" description="Helical" evidence="1">
    <location>
        <begin position="20"/>
        <end position="42"/>
    </location>
</feature>
<keyword evidence="1" id="KW-0812">Transmembrane</keyword>
<keyword evidence="1" id="KW-0472">Membrane</keyword>
<dbReference type="EMBL" id="HACA01022302">
    <property type="protein sequence ID" value="CDW39663.1"/>
    <property type="molecule type" value="Transcribed_RNA"/>
</dbReference>